<dbReference type="PANTHER" id="PTHR32432">
    <property type="entry name" value="CELL DIVISION PROTEIN FTSA-RELATED"/>
    <property type="match status" value="1"/>
</dbReference>
<evidence type="ECO:0000256" key="2">
    <source>
        <dbReference type="ARBA" id="ARBA00022618"/>
    </source>
</evidence>
<evidence type="ECO:0000256" key="7">
    <source>
        <dbReference type="SAM" id="MobiDB-lite"/>
    </source>
</evidence>
<evidence type="ECO:0000313" key="11">
    <source>
        <dbReference type="Proteomes" id="UP000060345"/>
    </source>
</evidence>
<dbReference type="RefSeq" id="WP_025077866.1">
    <property type="nucleotide sequence ID" value="NZ_BAKO01000005.1"/>
</dbReference>
<name>A0A0K1NJH4_9BACT</name>
<organism evidence="9 11">
    <name type="scientific">Prevotella fusca JCM 17724</name>
    <dbReference type="NCBI Taxonomy" id="1236517"/>
    <lineage>
        <taxon>Bacteria</taxon>
        <taxon>Pseudomonadati</taxon>
        <taxon>Bacteroidota</taxon>
        <taxon>Bacteroidia</taxon>
        <taxon>Bacteroidales</taxon>
        <taxon>Prevotellaceae</taxon>
        <taxon>Prevotella</taxon>
    </lineage>
</organism>
<comment type="subcellular location">
    <subcellularLocation>
        <location evidence="5">Cell membrane</location>
        <topology evidence="5">Peripheral membrane protein</topology>
        <orientation evidence="5">Cytoplasmic side</orientation>
    </subcellularLocation>
    <text evidence="5">Localizes to the Z ring in an FtsZ-dependent manner. Targeted to the membrane through a conserved C-terminal amphipathic helix.</text>
</comment>
<dbReference type="Pfam" id="PF14450">
    <property type="entry name" value="FtsA"/>
    <property type="match status" value="1"/>
</dbReference>
<dbReference type="KEGG" id="pfus:ADJ77_05355"/>
<dbReference type="SUPFAM" id="SSF53067">
    <property type="entry name" value="Actin-like ATPase domain"/>
    <property type="match status" value="2"/>
</dbReference>
<keyword evidence="2 5" id="KW-0132">Cell division</keyword>
<dbReference type="EMBL" id="CP072370">
    <property type="protein sequence ID" value="QUB86865.1"/>
    <property type="molecule type" value="Genomic_DNA"/>
</dbReference>
<dbReference type="EMBL" id="CP012074">
    <property type="protein sequence ID" value="AKU69234.1"/>
    <property type="molecule type" value="Genomic_DNA"/>
</dbReference>
<feature type="compositionally biased region" description="Basic and acidic residues" evidence="7">
    <location>
        <begin position="422"/>
        <end position="459"/>
    </location>
</feature>
<keyword evidence="12" id="KW-1185">Reference proteome</keyword>
<dbReference type="GO" id="GO:0032153">
    <property type="term" value="C:cell division site"/>
    <property type="evidence" value="ECO:0007669"/>
    <property type="project" value="UniProtKB-UniRule"/>
</dbReference>
<dbReference type="SMART" id="SM00842">
    <property type="entry name" value="FtsA"/>
    <property type="match status" value="1"/>
</dbReference>
<dbReference type="AlphaFoldDB" id="A0A0K1NJH4"/>
<dbReference type="STRING" id="1236517.ADJ77_05355"/>
<dbReference type="OrthoDB" id="9768127at2"/>
<evidence type="ECO:0000256" key="6">
    <source>
        <dbReference type="PIRNR" id="PIRNR003101"/>
    </source>
</evidence>
<dbReference type="PANTHER" id="PTHR32432:SF4">
    <property type="entry name" value="CELL DIVISION PROTEIN FTSA"/>
    <property type="match status" value="1"/>
</dbReference>
<comment type="function">
    <text evidence="5 6">Cell division protein that is involved in the assembly of the Z ring. May serve as a membrane anchor for the Z ring.</text>
</comment>
<comment type="similarity">
    <text evidence="5 6">Belongs to the FtsA/MreB family.</text>
</comment>
<dbReference type="Gene3D" id="3.30.420.40">
    <property type="match status" value="2"/>
</dbReference>
<evidence type="ECO:0000313" key="10">
    <source>
        <dbReference type="EMBL" id="QUB86865.1"/>
    </source>
</evidence>
<comment type="subunit">
    <text evidence="5">Self-interacts. Interacts with FtsZ.</text>
</comment>
<dbReference type="PIRSF" id="PIRSF003101">
    <property type="entry name" value="FtsA"/>
    <property type="match status" value="1"/>
</dbReference>
<dbReference type="InterPro" id="IPR020823">
    <property type="entry name" value="Cell_div_FtsA"/>
</dbReference>
<dbReference type="eggNOG" id="COG0849">
    <property type="taxonomic scope" value="Bacteria"/>
</dbReference>
<dbReference type="Proteomes" id="UP000682005">
    <property type="component" value="Chromosome 1"/>
</dbReference>
<dbReference type="HAMAP" id="MF_02033">
    <property type="entry name" value="FtsA"/>
    <property type="match status" value="1"/>
</dbReference>
<dbReference type="GO" id="GO:0009898">
    <property type="term" value="C:cytoplasmic side of plasma membrane"/>
    <property type="evidence" value="ECO:0007669"/>
    <property type="project" value="UniProtKB-UniRule"/>
</dbReference>
<dbReference type="InterPro" id="IPR043129">
    <property type="entry name" value="ATPase_NBD"/>
</dbReference>
<feature type="domain" description="SHS2" evidence="8">
    <location>
        <begin position="5"/>
        <end position="191"/>
    </location>
</feature>
<gene>
    <name evidence="5 10" type="primary">ftsA</name>
    <name evidence="9" type="ORF">ADJ77_05355</name>
    <name evidence="10" type="ORF">J5A51_12450</name>
</gene>
<sequence>MAEFIVAIELGSSKITGIAGKKNLDGSISVLAVVKEDASQCIRKGVVYNIDKTGQCLTGIINKLRKQLKHEISQVYVGVGGQSIRSVRNVIVKDLPTDTIITSDMINELMDANRNMTYPEQEILDAATQEYKVDNQYSLDPVGIKATRLEGNFLNILWRKAFYDNLNNCFEKSGISIAEMYLAPLAMADAVLSEAEKRGGCVLVDFGADTTTVSVYYKNILRHLAVIPLGGNNITKDIASLQMEEKDAEAMKLKYGSAYTENNDIDNNLKYSIDAERSIDSRKFIEIVEARVEEIIENVWCQVPSDYADKLLGGFILTGGGMNLKNIERCIRNITHIDKIRKANFVTHTITSSNADITAKHGDMNTILGLLAKGDMNCAGPEYNPAQNNLFNNNEVTVATPTEQPYTPTANNRQGQGIVPTPEEKKKAEAERRKREEEERKQREEEEARERELEEEKRRNSFWNKFSRKVKEFGKTIIAEDEE</sequence>
<reference evidence="9 11" key="1">
    <citation type="submission" date="2015-07" db="EMBL/GenBank/DDBJ databases">
        <authorList>
            <person name="Noorani M."/>
        </authorList>
    </citation>
    <scope>NUCLEOTIDE SEQUENCE [LARGE SCALE GENOMIC DNA]</scope>
    <source>
        <strain evidence="9 11">W1435</strain>
    </source>
</reference>
<protein>
    <recommendedName>
        <fullName evidence="5 6">Cell division protein FtsA</fullName>
    </recommendedName>
</protein>
<evidence type="ECO:0000256" key="4">
    <source>
        <dbReference type="ARBA" id="ARBA00023306"/>
    </source>
</evidence>
<evidence type="ECO:0000256" key="1">
    <source>
        <dbReference type="ARBA" id="ARBA00022475"/>
    </source>
</evidence>
<dbReference type="InterPro" id="IPR050696">
    <property type="entry name" value="FtsA/MreB"/>
</dbReference>
<proteinExistence type="inferred from homology"/>
<evidence type="ECO:0000313" key="12">
    <source>
        <dbReference type="Proteomes" id="UP000682005"/>
    </source>
</evidence>
<feature type="region of interest" description="Disordered" evidence="7">
    <location>
        <begin position="401"/>
        <end position="465"/>
    </location>
</feature>
<reference evidence="10 12" key="2">
    <citation type="submission" date="2021-03" db="EMBL/GenBank/DDBJ databases">
        <title>Human Oral Microbial Genomes.</title>
        <authorList>
            <person name="Johnston C.D."/>
            <person name="Chen T."/>
            <person name="Dewhirst F.E."/>
        </authorList>
    </citation>
    <scope>NUCLEOTIDE SEQUENCE [LARGE SCALE GENOMIC DNA]</scope>
    <source>
        <strain evidence="10 12">W1435</strain>
    </source>
</reference>
<feature type="compositionally biased region" description="Polar residues" evidence="7">
    <location>
        <begin position="401"/>
        <end position="415"/>
    </location>
</feature>
<accession>A0A0K1NJH4</accession>
<dbReference type="InterPro" id="IPR003494">
    <property type="entry name" value="SHS2_FtsA"/>
</dbReference>
<keyword evidence="4 5" id="KW-0131">Cell cycle</keyword>
<keyword evidence="1 5" id="KW-1003">Cell membrane</keyword>
<dbReference type="GO" id="GO:0043093">
    <property type="term" value="P:FtsZ-dependent cytokinesis"/>
    <property type="evidence" value="ECO:0007669"/>
    <property type="project" value="UniProtKB-UniRule"/>
</dbReference>
<evidence type="ECO:0000256" key="5">
    <source>
        <dbReference type="HAMAP-Rule" id="MF_02033"/>
    </source>
</evidence>
<dbReference type="CDD" id="cd24048">
    <property type="entry name" value="ASKHA_NBD_FtsA"/>
    <property type="match status" value="1"/>
</dbReference>
<keyword evidence="3 5" id="KW-0472">Membrane</keyword>
<dbReference type="NCBIfam" id="TIGR01174">
    <property type="entry name" value="ftsA"/>
    <property type="match status" value="1"/>
</dbReference>
<evidence type="ECO:0000313" key="9">
    <source>
        <dbReference type="EMBL" id="AKU69234.1"/>
    </source>
</evidence>
<evidence type="ECO:0000256" key="3">
    <source>
        <dbReference type="ARBA" id="ARBA00023136"/>
    </source>
</evidence>
<dbReference type="Pfam" id="PF02491">
    <property type="entry name" value="SHS2_FTSA"/>
    <property type="match status" value="1"/>
</dbReference>
<dbReference type="Proteomes" id="UP000060345">
    <property type="component" value="Chromosome 1"/>
</dbReference>
<evidence type="ECO:0000259" key="8">
    <source>
        <dbReference type="SMART" id="SM00842"/>
    </source>
</evidence>